<sequence length="284" mass="33424">MTRILRFWEWSDCIHYLTSGKEEMRHLKIINNFTKSVIQERKTQYLNETNDKITGKRKAFMDLLLELHFETQELSEEDICEEVNTFVFAGHETVSLTITWALYLIGLHPDVQVKIHEELDKIFGSDMQRDVTESDLNDLKYLDCVLKETNRLYTAVPVIIRQLQEDTNICDYTVPKGSNCLLLIYFLHRDKYVFPDPEKFDPDRFLLENSVKIPVYGYIPFSAGPRNCIGQKFAIMEMKIIVSSILRNYTIESLDSRDKVSPIMQITLHPSTPIRMRIRPRRKH</sequence>
<dbReference type="InterPro" id="IPR001128">
    <property type="entry name" value="Cyt_P450"/>
</dbReference>
<dbReference type="InterPro" id="IPR017972">
    <property type="entry name" value="Cyt_P450_CS"/>
</dbReference>
<dbReference type="PROSITE" id="PS00086">
    <property type="entry name" value="CYTOCHROME_P450"/>
    <property type="match status" value="1"/>
</dbReference>
<dbReference type="OrthoDB" id="6429162at2759"/>
<dbReference type="GO" id="GO:0004497">
    <property type="term" value="F:monooxygenase activity"/>
    <property type="evidence" value="ECO:0007669"/>
    <property type="project" value="UniProtKB-KW"/>
</dbReference>
<dbReference type="PANTHER" id="PTHR24291:SF189">
    <property type="entry name" value="CYTOCHROME P450 4C3-RELATED"/>
    <property type="match status" value="1"/>
</dbReference>
<dbReference type="SUPFAM" id="SSF48264">
    <property type="entry name" value="Cytochrome P450"/>
    <property type="match status" value="1"/>
</dbReference>
<dbReference type="InterPro" id="IPR050196">
    <property type="entry name" value="Cytochrome_P450_Monoox"/>
</dbReference>
<protein>
    <submittedName>
        <fullName evidence="11">Cytochrome P450 4C1</fullName>
    </submittedName>
</protein>
<evidence type="ECO:0000313" key="12">
    <source>
        <dbReference type="Proteomes" id="UP000887013"/>
    </source>
</evidence>
<keyword evidence="5" id="KW-0256">Endoplasmic reticulum</keyword>
<evidence type="ECO:0000256" key="1">
    <source>
        <dbReference type="ARBA" id="ARBA00001971"/>
    </source>
</evidence>
<evidence type="ECO:0000256" key="8">
    <source>
        <dbReference type="ARBA" id="ARBA00023136"/>
    </source>
</evidence>
<keyword evidence="6 9" id="KW-0408">Iron</keyword>
<keyword evidence="10" id="KW-0560">Oxidoreductase</keyword>
<comment type="subcellular location">
    <subcellularLocation>
        <location evidence="2">Endoplasmic reticulum membrane</location>
    </subcellularLocation>
</comment>
<dbReference type="InterPro" id="IPR036396">
    <property type="entry name" value="Cyt_P450_sf"/>
</dbReference>
<proteinExistence type="inferred from homology"/>
<comment type="cofactor">
    <cofactor evidence="1 9">
        <name>heme</name>
        <dbReference type="ChEBI" id="CHEBI:30413"/>
    </cofactor>
</comment>
<keyword evidence="9 10" id="KW-0479">Metal-binding</keyword>
<keyword evidence="7 10" id="KW-0503">Monooxygenase</keyword>
<evidence type="ECO:0000256" key="5">
    <source>
        <dbReference type="ARBA" id="ARBA00022824"/>
    </source>
</evidence>
<dbReference type="Proteomes" id="UP000887013">
    <property type="component" value="Unassembled WGS sequence"/>
</dbReference>
<evidence type="ECO:0000313" key="11">
    <source>
        <dbReference type="EMBL" id="GFS46964.1"/>
    </source>
</evidence>
<evidence type="ECO:0000256" key="3">
    <source>
        <dbReference type="ARBA" id="ARBA00010617"/>
    </source>
</evidence>
<name>A0A8X6MF56_NEPPI</name>
<reference evidence="11" key="1">
    <citation type="submission" date="2020-08" db="EMBL/GenBank/DDBJ databases">
        <title>Multicomponent nature underlies the extraordinary mechanical properties of spider dragline silk.</title>
        <authorList>
            <person name="Kono N."/>
            <person name="Nakamura H."/>
            <person name="Mori M."/>
            <person name="Yoshida Y."/>
            <person name="Ohtoshi R."/>
            <person name="Malay A.D."/>
            <person name="Moran D.A.P."/>
            <person name="Tomita M."/>
            <person name="Numata K."/>
            <person name="Arakawa K."/>
        </authorList>
    </citation>
    <scope>NUCLEOTIDE SEQUENCE</scope>
</reference>
<dbReference type="GO" id="GO:0016705">
    <property type="term" value="F:oxidoreductase activity, acting on paired donors, with incorporation or reduction of molecular oxygen"/>
    <property type="evidence" value="ECO:0007669"/>
    <property type="project" value="InterPro"/>
</dbReference>
<dbReference type="InterPro" id="IPR002401">
    <property type="entry name" value="Cyt_P450_E_grp-I"/>
</dbReference>
<dbReference type="PRINTS" id="PR00385">
    <property type="entry name" value="P450"/>
</dbReference>
<dbReference type="Gene3D" id="1.10.630.10">
    <property type="entry name" value="Cytochrome P450"/>
    <property type="match status" value="1"/>
</dbReference>
<dbReference type="PANTHER" id="PTHR24291">
    <property type="entry name" value="CYTOCHROME P450 FAMILY 4"/>
    <property type="match status" value="1"/>
</dbReference>
<dbReference type="GO" id="GO:0005789">
    <property type="term" value="C:endoplasmic reticulum membrane"/>
    <property type="evidence" value="ECO:0007669"/>
    <property type="project" value="UniProtKB-SubCell"/>
</dbReference>
<comment type="similarity">
    <text evidence="3 10">Belongs to the cytochrome P450 family.</text>
</comment>
<evidence type="ECO:0000256" key="6">
    <source>
        <dbReference type="ARBA" id="ARBA00023004"/>
    </source>
</evidence>
<evidence type="ECO:0000256" key="10">
    <source>
        <dbReference type="RuleBase" id="RU000461"/>
    </source>
</evidence>
<dbReference type="GO" id="GO:0005506">
    <property type="term" value="F:iron ion binding"/>
    <property type="evidence" value="ECO:0007669"/>
    <property type="project" value="InterPro"/>
</dbReference>
<organism evidence="11 12">
    <name type="scientific">Nephila pilipes</name>
    <name type="common">Giant wood spider</name>
    <name type="synonym">Nephila maculata</name>
    <dbReference type="NCBI Taxonomy" id="299642"/>
    <lineage>
        <taxon>Eukaryota</taxon>
        <taxon>Metazoa</taxon>
        <taxon>Ecdysozoa</taxon>
        <taxon>Arthropoda</taxon>
        <taxon>Chelicerata</taxon>
        <taxon>Arachnida</taxon>
        <taxon>Araneae</taxon>
        <taxon>Araneomorphae</taxon>
        <taxon>Entelegynae</taxon>
        <taxon>Araneoidea</taxon>
        <taxon>Nephilidae</taxon>
        <taxon>Nephila</taxon>
    </lineage>
</organism>
<dbReference type="Pfam" id="PF00067">
    <property type="entry name" value="p450"/>
    <property type="match status" value="1"/>
</dbReference>
<evidence type="ECO:0000256" key="7">
    <source>
        <dbReference type="ARBA" id="ARBA00023033"/>
    </source>
</evidence>
<gene>
    <name evidence="11" type="primary">CYP4C1</name>
    <name evidence="11" type="ORF">NPIL_241351</name>
</gene>
<evidence type="ECO:0000256" key="4">
    <source>
        <dbReference type="ARBA" id="ARBA00022617"/>
    </source>
</evidence>
<keyword evidence="8" id="KW-0472">Membrane</keyword>
<keyword evidence="4 9" id="KW-0349">Heme</keyword>
<evidence type="ECO:0000256" key="9">
    <source>
        <dbReference type="PIRSR" id="PIRSR602401-1"/>
    </source>
</evidence>
<accession>A0A8X6MF56</accession>
<dbReference type="AlphaFoldDB" id="A0A8X6MF56"/>
<dbReference type="EMBL" id="BMAW01090886">
    <property type="protein sequence ID" value="GFS46964.1"/>
    <property type="molecule type" value="Genomic_DNA"/>
</dbReference>
<feature type="binding site" description="axial binding residue" evidence="9">
    <location>
        <position position="228"/>
    </location>
    <ligand>
        <name>heme</name>
        <dbReference type="ChEBI" id="CHEBI:30413"/>
    </ligand>
    <ligandPart>
        <name>Fe</name>
        <dbReference type="ChEBI" id="CHEBI:18248"/>
    </ligandPart>
</feature>
<dbReference type="GO" id="GO:0020037">
    <property type="term" value="F:heme binding"/>
    <property type="evidence" value="ECO:0007669"/>
    <property type="project" value="InterPro"/>
</dbReference>
<comment type="caution">
    <text evidence="11">The sequence shown here is derived from an EMBL/GenBank/DDBJ whole genome shotgun (WGS) entry which is preliminary data.</text>
</comment>
<evidence type="ECO:0000256" key="2">
    <source>
        <dbReference type="ARBA" id="ARBA00004586"/>
    </source>
</evidence>
<keyword evidence="12" id="KW-1185">Reference proteome</keyword>
<dbReference type="PRINTS" id="PR00463">
    <property type="entry name" value="EP450I"/>
</dbReference>